<feature type="transmembrane region" description="Helical" evidence="1">
    <location>
        <begin position="374"/>
        <end position="393"/>
    </location>
</feature>
<sequence length="477" mass="49693">MSESVSIGQLTTPDREWATPASRAVLGVVSAGGIVAAMLVPIGKVGLGWTLAVAVVACAIVVLGRIDERRHVQAGWLVLAVGLGVAGAVRDAGWLFGFCVVGAAVCLSLSVAGGRSAGELARGSVAVWGSGLLSWPRLVVGAWVAVRSRQGGVRIWAAVGVGAVLVLVFGALFAAADAAFAEVVSSLVPDFSGVPGPSVVVFLIVVVLLAGAAYHRGAPARAGRPVKRVRLVEWALPVGVLLMLFALFIGVQVAVLFGGDAYVTRTSGLTYAQYARSGFWQLLAVTALTLAVIAIAARVAPRRTAVERGWLRGLLGGLTAATLVIVASALTRLWLYQETYGFTVLRLLVGVAELWLGLVCLMVLAAGRRLAAAWLPRAVLGSGLAALLGLVVLNPEAFIARWNVQRYADTGRIDTAYLGTLSADAVPALADLPEPVRACVLLPHAARVTDDSPTEWNWARAAARDLLLRPHACETHG</sequence>
<comment type="caution">
    <text evidence="2">The sequence shown here is derived from an EMBL/GenBank/DDBJ whole genome shotgun (WGS) entry which is preliminary data.</text>
</comment>
<evidence type="ECO:0000313" key="3">
    <source>
        <dbReference type="Proteomes" id="UP000660680"/>
    </source>
</evidence>
<feature type="transmembrane region" description="Helical" evidence="1">
    <location>
        <begin position="125"/>
        <end position="146"/>
    </location>
</feature>
<feature type="transmembrane region" description="Helical" evidence="1">
    <location>
        <begin position="279"/>
        <end position="301"/>
    </location>
</feature>
<feature type="transmembrane region" description="Helical" evidence="1">
    <location>
        <begin position="313"/>
        <end position="335"/>
    </location>
</feature>
<feature type="transmembrane region" description="Helical" evidence="1">
    <location>
        <begin position="196"/>
        <end position="214"/>
    </location>
</feature>
<feature type="transmembrane region" description="Helical" evidence="1">
    <location>
        <begin position="20"/>
        <end position="40"/>
    </location>
</feature>
<dbReference type="Proteomes" id="UP000660680">
    <property type="component" value="Unassembled WGS sequence"/>
</dbReference>
<proteinExistence type="predicted"/>
<keyword evidence="1" id="KW-0812">Transmembrane</keyword>
<keyword evidence="3" id="KW-1185">Reference proteome</keyword>
<reference evidence="2" key="1">
    <citation type="journal article" date="2014" name="Int. J. Syst. Evol. Microbiol.">
        <title>Complete genome sequence of Corynebacterium casei LMG S-19264T (=DSM 44701T), isolated from a smear-ripened cheese.</title>
        <authorList>
            <consortium name="US DOE Joint Genome Institute (JGI-PGF)"/>
            <person name="Walter F."/>
            <person name="Albersmeier A."/>
            <person name="Kalinowski J."/>
            <person name="Ruckert C."/>
        </authorList>
    </citation>
    <scope>NUCLEOTIDE SEQUENCE</scope>
    <source>
        <strain evidence="2">JCM 3276</strain>
    </source>
</reference>
<evidence type="ECO:0008006" key="4">
    <source>
        <dbReference type="Google" id="ProtNLM"/>
    </source>
</evidence>
<feature type="transmembrane region" description="Helical" evidence="1">
    <location>
        <begin position="234"/>
        <end position="259"/>
    </location>
</feature>
<keyword evidence="1" id="KW-1133">Transmembrane helix</keyword>
<feature type="transmembrane region" description="Helical" evidence="1">
    <location>
        <begin position="347"/>
        <end position="367"/>
    </location>
</feature>
<dbReference type="RefSeq" id="WP_189213891.1">
    <property type="nucleotide sequence ID" value="NZ_BMRB01000008.1"/>
</dbReference>
<feature type="transmembrane region" description="Helical" evidence="1">
    <location>
        <begin position="94"/>
        <end position="113"/>
    </location>
</feature>
<gene>
    <name evidence="2" type="ORF">GCM10010171_59150</name>
</gene>
<dbReference type="InterPro" id="IPR025291">
    <property type="entry name" value="DUF4153"/>
</dbReference>
<evidence type="ECO:0000256" key="1">
    <source>
        <dbReference type="SAM" id="Phobius"/>
    </source>
</evidence>
<dbReference type="EMBL" id="BMRB01000008">
    <property type="protein sequence ID" value="GGS56349.1"/>
    <property type="molecule type" value="Genomic_DNA"/>
</dbReference>
<keyword evidence="1" id="KW-0472">Membrane</keyword>
<evidence type="ECO:0000313" key="2">
    <source>
        <dbReference type="EMBL" id="GGS56349.1"/>
    </source>
</evidence>
<organism evidence="2 3">
    <name type="scientific">Actinokineospora fastidiosa</name>
    <dbReference type="NCBI Taxonomy" id="1816"/>
    <lineage>
        <taxon>Bacteria</taxon>
        <taxon>Bacillati</taxon>
        <taxon>Actinomycetota</taxon>
        <taxon>Actinomycetes</taxon>
        <taxon>Pseudonocardiales</taxon>
        <taxon>Pseudonocardiaceae</taxon>
        <taxon>Actinokineospora</taxon>
    </lineage>
</organism>
<name>A0A918LJK9_9PSEU</name>
<feature type="transmembrane region" description="Helical" evidence="1">
    <location>
        <begin position="153"/>
        <end position="176"/>
    </location>
</feature>
<reference evidence="2" key="2">
    <citation type="submission" date="2020-09" db="EMBL/GenBank/DDBJ databases">
        <authorList>
            <person name="Sun Q."/>
            <person name="Ohkuma M."/>
        </authorList>
    </citation>
    <scope>NUCLEOTIDE SEQUENCE</scope>
    <source>
        <strain evidence="2">JCM 3276</strain>
    </source>
</reference>
<protein>
    <recommendedName>
        <fullName evidence="4">DUF4173 domain-containing protein</fullName>
    </recommendedName>
</protein>
<accession>A0A918LJK9</accession>
<dbReference type="AlphaFoldDB" id="A0A918LJK9"/>
<feature type="transmembrane region" description="Helical" evidence="1">
    <location>
        <begin position="47"/>
        <end position="66"/>
    </location>
</feature>
<dbReference type="Pfam" id="PF13687">
    <property type="entry name" value="DUF4153"/>
    <property type="match status" value="1"/>
</dbReference>